<dbReference type="Pfam" id="PF14450">
    <property type="entry name" value="FtsA"/>
    <property type="match status" value="1"/>
</dbReference>
<dbReference type="Proteomes" id="UP001154312">
    <property type="component" value="Unassembled WGS sequence"/>
</dbReference>
<evidence type="ECO:0000313" key="7">
    <source>
        <dbReference type="Proteomes" id="UP001154312"/>
    </source>
</evidence>
<dbReference type="PIRSF" id="PIRSF003101">
    <property type="entry name" value="FtsA"/>
    <property type="match status" value="1"/>
</dbReference>
<dbReference type="InterPro" id="IPR020823">
    <property type="entry name" value="Cell_div_FtsA"/>
</dbReference>
<dbReference type="PANTHER" id="PTHR32432:SF4">
    <property type="entry name" value="CELL DIVISION PROTEIN FTSA"/>
    <property type="match status" value="1"/>
</dbReference>
<feature type="domain" description="SHS2" evidence="5">
    <location>
        <begin position="9"/>
        <end position="181"/>
    </location>
</feature>
<keyword evidence="4" id="KW-0131">Cell cycle</keyword>
<evidence type="ECO:0000256" key="1">
    <source>
        <dbReference type="ARBA" id="ARBA00022475"/>
    </source>
</evidence>
<evidence type="ECO:0000256" key="4">
    <source>
        <dbReference type="ARBA" id="ARBA00023306"/>
    </source>
</evidence>
<dbReference type="RefSeq" id="WP_277445442.1">
    <property type="nucleotide sequence ID" value="NZ_JAKOAV010000051.1"/>
</dbReference>
<keyword evidence="7" id="KW-1185">Reference proteome</keyword>
<dbReference type="EMBL" id="JAKOAV010000051">
    <property type="protein sequence ID" value="MDF9409920.1"/>
    <property type="molecule type" value="Genomic_DNA"/>
</dbReference>
<accession>A0A9X4H0L1</accession>
<name>A0A9X4H0L1_9FIRM</name>
<comment type="caution">
    <text evidence="6">The sequence shown here is derived from an EMBL/GenBank/DDBJ whole genome shotgun (WGS) entry which is preliminary data.</text>
</comment>
<sequence>MAKRHPATLVGLDLGSSKTAVVIAQADNDFLLRVVGVGESYALGVQKGSIVDIKAAAISIKQALEKAGKVTGVRALPAYVGYNGLSITTRECKVALTAGKRFSGRVQLKDIAAHGIPDGEKLLAVLSTPSMLSFLESGLMSEARVITAGSRNFDNIIESARLAGLATHDIIYSPLAAAEALLSPTEKELGTLLIDIGATAATVSVIDRGLIRESAVLAIGGEHIITDLAICLHTSLAQAREILRQSTNNREAGQGYIEIIRLDEEKAVNIPADLVKSIITARVKEILEMVTGAVEKFTYPGQLPGGAVLYGGVANMDGLSSLVENSLRLPVRIGIPKESGMELGPHYANAFGLVKYGFVL</sequence>
<dbReference type="GO" id="GO:0032153">
    <property type="term" value="C:cell division site"/>
    <property type="evidence" value="ECO:0007669"/>
    <property type="project" value="TreeGrafter"/>
</dbReference>
<dbReference type="GO" id="GO:0051301">
    <property type="term" value="P:cell division"/>
    <property type="evidence" value="ECO:0007669"/>
    <property type="project" value="UniProtKB-KW"/>
</dbReference>
<dbReference type="InterPro" id="IPR050696">
    <property type="entry name" value="FtsA/MreB"/>
</dbReference>
<gene>
    <name evidence="6" type="ORF">L7E55_16470</name>
</gene>
<dbReference type="Gene3D" id="3.30.420.40">
    <property type="match status" value="2"/>
</dbReference>
<dbReference type="PANTHER" id="PTHR32432">
    <property type="entry name" value="CELL DIVISION PROTEIN FTSA-RELATED"/>
    <property type="match status" value="1"/>
</dbReference>
<keyword evidence="1" id="KW-1003">Cell membrane</keyword>
<organism evidence="6 7">
    <name type="scientific">Pelotomaculum isophthalicicum JI</name>
    <dbReference type="NCBI Taxonomy" id="947010"/>
    <lineage>
        <taxon>Bacteria</taxon>
        <taxon>Bacillati</taxon>
        <taxon>Bacillota</taxon>
        <taxon>Clostridia</taxon>
        <taxon>Eubacteriales</taxon>
        <taxon>Desulfotomaculaceae</taxon>
        <taxon>Pelotomaculum</taxon>
    </lineage>
</organism>
<keyword evidence="3" id="KW-0472">Membrane</keyword>
<evidence type="ECO:0000313" key="6">
    <source>
        <dbReference type="EMBL" id="MDF9409920.1"/>
    </source>
</evidence>
<reference evidence="6" key="1">
    <citation type="submission" date="2022-02" db="EMBL/GenBank/DDBJ databases">
        <authorList>
            <person name="Leng L."/>
        </authorList>
    </citation>
    <scope>NUCLEOTIDE SEQUENCE</scope>
    <source>
        <strain evidence="6">JI</strain>
    </source>
</reference>
<dbReference type="SMART" id="SM00842">
    <property type="entry name" value="FtsA"/>
    <property type="match status" value="1"/>
</dbReference>
<dbReference type="InterPro" id="IPR043129">
    <property type="entry name" value="ATPase_NBD"/>
</dbReference>
<evidence type="ECO:0000259" key="5">
    <source>
        <dbReference type="SMART" id="SM00842"/>
    </source>
</evidence>
<dbReference type="SUPFAM" id="SSF53067">
    <property type="entry name" value="Actin-like ATPase domain"/>
    <property type="match status" value="2"/>
</dbReference>
<dbReference type="InterPro" id="IPR003494">
    <property type="entry name" value="SHS2_FtsA"/>
</dbReference>
<keyword evidence="2" id="KW-0132">Cell division</keyword>
<proteinExistence type="predicted"/>
<evidence type="ECO:0000256" key="3">
    <source>
        <dbReference type="ARBA" id="ARBA00023136"/>
    </source>
</evidence>
<dbReference type="GO" id="GO:0009898">
    <property type="term" value="C:cytoplasmic side of plasma membrane"/>
    <property type="evidence" value="ECO:0007669"/>
    <property type="project" value="TreeGrafter"/>
</dbReference>
<evidence type="ECO:0000256" key="2">
    <source>
        <dbReference type="ARBA" id="ARBA00022618"/>
    </source>
</evidence>
<dbReference type="AlphaFoldDB" id="A0A9X4H0L1"/>
<protein>
    <submittedName>
        <fullName evidence="6">Rod shape-determining protein</fullName>
    </submittedName>
</protein>